<comment type="subunit">
    <text evidence="2">Monomer. Binds 30S ribosomal subunits, but not 50S ribosomal subunits or 70S ribosomes.</text>
</comment>
<evidence type="ECO:0000256" key="2">
    <source>
        <dbReference type="HAMAP-Rule" id="MF_00003"/>
    </source>
</evidence>
<comment type="similarity">
    <text evidence="2">Belongs to the RbfA family.</text>
</comment>
<name>A0AAQ3QTZ8_9BACT</name>
<dbReference type="PANTHER" id="PTHR33515:SF1">
    <property type="entry name" value="RIBOSOME-BINDING FACTOR A, CHLOROPLASTIC-RELATED"/>
    <property type="match status" value="1"/>
</dbReference>
<organism evidence="3 4">
    <name type="scientific">Rubellicoccus peritrichatus</name>
    <dbReference type="NCBI Taxonomy" id="3080537"/>
    <lineage>
        <taxon>Bacteria</taxon>
        <taxon>Pseudomonadati</taxon>
        <taxon>Verrucomicrobiota</taxon>
        <taxon>Opitutia</taxon>
        <taxon>Puniceicoccales</taxon>
        <taxon>Cerasicoccaceae</taxon>
        <taxon>Rubellicoccus</taxon>
    </lineage>
</organism>
<dbReference type="RefSeq" id="WP_317831372.1">
    <property type="nucleotide sequence ID" value="NZ_CP136920.1"/>
</dbReference>
<protein>
    <recommendedName>
        <fullName evidence="2">Ribosome-binding factor A</fullName>
    </recommendedName>
</protein>
<gene>
    <name evidence="2 3" type="primary">rbfA</name>
    <name evidence="3" type="ORF">RZN69_12645</name>
</gene>
<reference evidence="3 4" key="1">
    <citation type="submission" date="2023-10" db="EMBL/GenBank/DDBJ databases">
        <title>Rubellicoccus peritrichatus gen. nov., sp. nov., isolated from an algae of coral reef tank.</title>
        <authorList>
            <person name="Luo J."/>
        </authorList>
    </citation>
    <scope>NUCLEOTIDE SEQUENCE [LARGE SCALE GENOMIC DNA]</scope>
    <source>
        <strain evidence="3 4">CR14</strain>
    </source>
</reference>
<sequence length="114" mass="13328">MSRIIRVNELLKREISQIIHTDYREQSAAITITDVDVAPDLRTARVYYSVLGDESAGQIAEKLFSSKKKDIRHKISKVIVLKYLPHLKFYRDNSIERGNRVVDLLEELDEEERK</sequence>
<dbReference type="InterPro" id="IPR023799">
    <property type="entry name" value="RbfA_dom_sf"/>
</dbReference>
<dbReference type="Gene3D" id="3.30.300.20">
    <property type="match status" value="1"/>
</dbReference>
<evidence type="ECO:0000313" key="4">
    <source>
        <dbReference type="Proteomes" id="UP001304300"/>
    </source>
</evidence>
<dbReference type="InterPro" id="IPR000238">
    <property type="entry name" value="RbfA"/>
</dbReference>
<dbReference type="KEGG" id="puo:RZN69_12645"/>
<evidence type="ECO:0000256" key="1">
    <source>
        <dbReference type="ARBA" id="ARBA00022517"/>
    </source>
</evidence>
<dbReference type="Pfam" id="PF02033">
    <property type="entry name" value="RBFA"/>
    <property type="match status" value="1"/>
</dbReference>
<accession>A0AAQ3QTZ8</accession>
<dbReference type="GO" id="GO:0005829">
    <property type="term" value="C:cytosol"/>
    <property type="evidence" value="ECO:0007669"/>
    <property type="project" value="TreeGrafter"/>
</dbReference>
<comment type="function">
    <text evidence="2">One of several proteins that assist in the late maturation steps of the functional core of the 30S ribosomal subunit. Associates with free 30S ribosomal subunits (but not with 30S subunits that are part of 70S ribosomes or polysomes). Required for efficient processing of 16S rRNA. May interact with the 5'-terminal helix region of 16S rRNA.</text>
</comment>
<comment type="subcellular location">
    <subcellularLocation>
        <location evidence="2">Cytoplasm</location>
    </subcellularLocation>
</comment>
<dbReference type="PANTHER" id="PTHR33515">
    <property type="entry name" value="RIBOSOME-BINDING FACTOR A, CHLOROPLASTIC-RELATED"/>
    <property type="match status" value="1"/>
</dbReference>
<dbReference type="InterPro" id="IPR015946">
    <property type="entry name" value="KH_dom-like_a/b"/>
</dbReference>
<proteinExistence type="inferred from homology"/>
<dbReference type="HAMAP" id="MF_00003">
    <property type="entry name" value="RbfA"/>
    <property type="match status" value="1"/>
</dbReference>
<dbReference type="AlphaFoldDB" id="A0AAQ3QTZ8"/>
<dbReference type="NCBIfam" id="TIGR00082">
    <property type="entry name" value="rbfA"/>
    <property type="match status" value="1"/>
</dbReference>
<dbReference type="GO" id="GO:0043024">
    <property type="term" value="F:ribosomal small subunit binding"/>
    <property type="evidence" value="ECO:0007669"/>
    <property type="project" value="TreeGrafter"/>
</dbReference>
<dbReference type="Proteomes" id="UP001304300">
    <property type="component" value="Chromosome"/>
</dbReference>
<dbReference type="GO" id="GO:0030490">
    <property type="term" value="P:maturation of SSU-rRNA"/>
    <property type="evidence" value="ECO:0007669"/>
    <property type="project" value="UniProtKB-UniRule"/>
</dbReference>
<dbReference type="SUPFAM" id="SSF89919">
    <property type="entry name" value="Ribosome-binding factor A, RbfA"/>
    <property type="match status" value="1"/>
</dbReference>
<keyword evidence="4" id="KW-1185">Reference proteome</keyword>
<keyword evidence="1 2" id="KW-0690">Ribosome biogenesis</keyword>
<keyword evidence="2" id="KW-0963">Cytoplasm</keyword>
<dbReference type="EMBL" id="CP136920">
    <property type="protein sequence ID" value="WOO39465.1"/>
    <property type="molecule type" value="Genomic_DNA"/>
</dbReference>
<evidence type="ECO:0000313" key="3">
    <source>
        <dbReference type="EMBL" id="WOO39465.1"/>
    </source>
</evidence>